<accession>A0A6G0Y3Y9</accession>
<proteinExistence type="predicted"/>
<evidence type="ECO:0000313" key="2">
    <source>
        <dbReference type="Proteomes" id="UP000478052"/>
    </source>
</evidence>
<comment type="caution">
    <text evidence="1">The sequence shown here is derived from an EMBL/GenBank/DDBJ whole genome shotgun (WGS) entry which is preliminary data.</text>
</comment>
<dbReference type="EMBL" id="VUJU01006388">
    <property type="protein sequence ID" value="KAF0748657.1"/>
    <property type="molecule type" value="Genomic_DNA"/>
</dbReference>
<dbReference type="Proteomes" id="UP000478052">
    <property type="component" value="Unassembled WGS sequence"/>
</dbReference>
<evidence type="ECO:0000313" key="1">
    <source>
        <dbReference type="EMBL" id="KAF0748657.1"/>
    </source>
</evidence>
<sequence>MMSICGKIFNQDFKQVMIPYQYTLVRPKLPPSSRQCVHRESFYYKKTSFFRKYQTNRNIIKIEKYS</sequence>
<protein>
    <submittedName>
        <fullName evidence="1">Uncharacterized protein</fullName>
    </submittedName>
</protein>
<dbReference type="AlphaFoldDB" id="A0A6G0Y3Y9"/>
<keyword evidence="2" id="KW-1185">Reference proteome</keyword>
<gene>
    <name evidence="1" type="ORF">FWK35_00036924</name>
</gene>
<name>A0A6G0Y3Y9_APHCR</name>
<organism evidence="1 2">
    <name type="scientific">Aphis craccivora</name>
    <name type="common">Cowpea aphid</name>
    <dbReference type="NCBI Taxonomy" id="307492"/>
    <lineage>
        <taxon>Eukaryota</taxon>
        <taxon>Metazoa</taxon>
        <taxon>Ecdysozoa</taxon>
        <taxon>Arthropoda</taxon>
        <taxon>Hexapoda</taxon>
        <taxon>Insecta</taxon>
        <taxon>Pterygota</taxon>
        <taxon>Neoptera</taxon>
        <taxon>Paraneoptera</taxon>
        <taxon>Hemiptera</taxon>
        <taxon>Sternorrhyncha</taxon>
        <taxon>Aphidomorpha</taxon>
        <taxon>Aphidoidea</taxon>
        <taxon>Aphididae</taxon>
        <taxon>Aphidini</taxon>
        <taxon>Aphis</taxon>
        <taxon>Aphis</taxon>
    </lineage>
</organism>
<reference evidence="1 2" key="1">
    <citation type="submission" date="2019-08" db="EMBL/GenBank/DDBJ databases">
        <title>Whole genome of Aphis craccivora.</title>
        <authorList>
            <person name="Voronova N.V."/>
            <person name="Shulinski R.S."/>
            <person name="Bandarenka Y.V."/>
            <person name="Zhorov D.G."/>
            <person name="Warner D."/>
        </authorList>
    </citation>
    <scope>NUCLEOTIDE SEQUENCE [LARGE SCALE GENOMIC DNA]</scope>
    <source>
        <strain evidence="1">180601</strain>
        <tissue evidence="1">Whole Body</tissue>
    </source>
</reference>